<protein>
    <submittedName>
        <fullName evidence="2">Uncharacterized protein</fullName>
    </submittedName>
</protein>
<evidence type="ECO:0000256" key="1">
    <source>
        <dbReference type="SAM" id="Phobius"/>
    </source>
</evidence>
<keyword evidence="1" id="KW-0472">Membrane</keyword>
<dbReference type="OrthoDB" id="2087084at2"/>
<dbReference type="EMBL" id="NOUV01000005">
    <property type="protein sequence ID" value="PDX87878.1"/>
    <property type="molecule type" value="Genomic_DNA"/>
</dbReference>
<keyword evidence="1" id="KW-0812">Transmembrane</keyword>
<feature type="transmembrane region" description="Helical" evidence="1">
    <location>
        <begin position="89"/>
        <end position="108"/>
    </location>
</feature>
<gene>
    <name evidence="2" type="ORF">CHR60_02320</name>
</gene>
<dbReference type="RefSeq" id="WP_097791541.1">
    <property type="nucleotide sequence ID" value="NZ_NOUV01000005.1"/>
</dbReference>
<organism evidence="2 3">
    <name type="scientific">Faecalibacterium prausnitzii</name>
    <dbReference type="NCBI Taxonomy" id="853"/>
    <lineage>
        <taxon>Bacteria</taxon>
        <taxon>Bacillati</taxon>
        <taxon>Bacillota</taxon>
        <taxon>Clostridia</taxon>
        <taxon>Eubacteriales</taxon>
        <taxon>Oscillospiraceae</taxon>
        <taxon>Faecalibacterium</taxon>
    </lineage>
</organism>
<feature type="transmembrane region" description="Helical" evidence="1">
    <location>
        <begin position="54"/>
        <end position="74"/>
    </location>
</feature>
<feature type="transmembrane region" description="Helical" evidence="1">
    <location>
        <begin position="12"/>
        <end position="33"/>
    </location>
</feature>
<evidence type="ECO:0000313" key="2">
    <source>
        <dbReference type="EMBL" id="PDX87878.1"/>
    </source>
</evidence>
<accession>A0A2A7B996</accession>
<evidence type="ECO:0000313" key="3">
    <source>
        <dbReference type="Proteomes" id="UP000220904"/>
    </source>
</evidence>
<dbReference type="Proteomes" id="UP000220904">
    <property type="component" value="Unassembled WGS sequence"/>
</dbReference>
<name>A0A2A7B996_9FIRM</name>
<dbReference type="AlphaFoldDB" id="A0A2A7B996"/>
<keyword evidence="1" id="KW-1133">Transmembrane helix</keyword>
<comment type="caution">
    <text evidence="2">The sequence shown here is derived from an EMBL/GenBank/DDBJ whole genome shotgun (WGS) entry which is preliminary data.</text>
</comment>
<sequence length="127" mass="14204">MLNAVLNNLINIGWAMLIFLCAYLSNVAFSLYYNIKVLLQPFDRQKMINSGLKVATFVVGLTLLCVAITTLPIYADQLGWTIPEEYTEIFADLVIVGAVLMVSCKYIAEAFTKFRAILQVKGDTENE</sequence>
<reference evidence="2 3" key="1">
    <citation type="journal article" date="2017" name="Front. Microbiol.">
        <title>New Insights into the Diversity of the Genus Faecalibacterium.</title>
        <authorList>
            <person name="Benevides L."/>
            <person name="Burman S."/>
            <person name="Martin R."/>
            <person name="Robert V."/>
            <person name="Thomas M."/>
            <person name="Miquel S."/>
            <person name="Chain F."/>
            <person name="Sokol H."/>
            <person name="Bermudez-Humaran L.G."/>
            <person name="Morrison M."/>
            <person name="Langella P."/>
            <person name="Azevedo V.A."/>
            <person name="Chatel J.M."/>
            <person name="Soares S."/>
        </authorList>
    </citation>
    <scope>NUCLEOTIDE SEQUENCE [LARGE SCALE GENOMIC DNA]</scope>
    <source>
        <strain evidence="2 3">AHMP21</strain>
    </source>
</reference>
<proteinExistence type="predicted"/>